<evidence type="ECO:0000313" key="3">
    <source>
        <dbReference type="Proteomes" id="UP000186631"/>
    </source>
</evidence>
<evidence type="ECO:0000313" key="2">
    <source>
        <dbReference type="EMBL" id="OKZ44023.1"/>
    </source>
</evidence>
<dbReference type="RefSeq" id="WP_005832133.1">
    <property type="nucleotide sequence ID" value="NZ_CAXTBS010000014.1"/>
</dbReference>
<gene>
    <name evidence="2" type="ORF">BHV80_15970</name>
</gene>
<protein>
    <submittedName>
        <fullName evidence="2">Conjugal transfer protein TraL</fullName>
    </submittedName>
</protein>
<dbReference type="AlphaFoldDB" id="A0A1Q6IT59"/>
<keyword evidence="1" id="KW-0472">Membrane</keyword>
<keyword evidence="1" id="KW-0812">Transmembrane</keyword>
<keyword evidence="1" id="KW-1133">Transmembrane helix</keyword>
<dbReference type="EMBL" id="MNQV01000229">
    <property type="protein sequence ID" value="OKZ44023.1"/>
    <property type="molecule type" value="Genomic_DNA"/>
</dbReference>
<comment type="caution">
    <text evidence="2">The sequence shown here is derived from an EMBL/GenBank/DDBJ whole genome shotgun (WGS) entry which is preliminary data.</text>
</comment>
<name>A0A1Q6IT59_PHOVU</name>
<organism evidence="2 3">
    <name type="scientific">Phocaeicola vulgatus</name>
    <name type="common">Bacteroides vulgatus</name>
    <dbReference type="NCBI Taxonomy" id="821"/>
    <lineage>
        <taxon>Bacteria</taxon>
        <taxon>Pseudomonadati</taxon>
        <taxon>Bacteroidota</taxon>
        <taxon>Bacteroidia</taxon>
        <taxon>Bacteroidales</taxon>
        <taxon>Bacteroidaceae</taxon>
        <taxon>Phocaeicola</taxon>
    </lineage>
</organism>
<dbReference type="InterPro" id="IPR025050">
    <property type="entry name" value="TraL_transposon"/>
</dbReference>
<dbReference type="Proteomes" id="UP000186631">
    <property type="component" value="Unassembled WGS sequence"/>
</dbReference>
<dbReference type="Pfam" id="PF13150">
    <property type="entry name" value="TraL_transposon"/>
    <property type="match status" value="1"/>
</dbReference>
<reference evidence="2 3" key="1">
    <citation type="journal article" date="2016" name="Nat. Biotechnol.">
        <title>Measurement of bacterial replication rates in microbial communities.</title>
        <authorList>
            <person name="Brown C.T."/>
            <person name="Olm M.R."/>
            <person name="Thomas B.C."/>
            <person name="Banfield J.F."/>
        </authorList>
    </citation>
    <scope>NUCLEOTIDE SEQUENCE [LARGE SCALE GENOMIC DNA]</scope>
    <source>
        <strain evidence="2">42_262</strain>
    </source>
</reference>
<proteinExistence type="predicted"/>
<feature type="transmembrane region" description="Helical" evidence="1">
    <location>
        <begin position="29"/>
        <end position="48"/>
    </location>
</feature>
<evidence type="ECO:0000256" key="1">
    <source>
        <dbReference type="SAM" id="Phobius"/>
    </source>
</evidence>
<accession>A0A1Q6IT59</accession>
<sequence length="101" mass="11731">MKKMFVKIKESAEEKLRKLCAGLSPEKRVPAIVMLAALFAIGNFYMIFRAIHDIGREDVRPEIIEIPPIEIPDVVPADTLPDKRVQEMEEFFNRFNQKENE</sequence>